<keyword evidence="1" id="KW-0472">Membrane</keyword>
<feature type="transmembrane region" description="Helical" evidence="1">
    <location>
        <begin position="120"/>
        <end position="137"/>
    </location>
</feature>
<dbReference type="EMBL" id="MN738843">
    <property type="protein sequence ID" value="QHT27846.1"/>
    <property type="molecule type" value="Genomic_DNA"/>
</dbReference>
<sequence length="142" mass="16881">MGDSFEESIKKRLDELNNVSCTSFRCKQHKYIIINQIENMILYLNEINRVETRLVDLNSNLENNGTILEIMKNETKDSDNYLSDQTNHFSVESYQLDELNNNKNMIDKNMKLYLNQLKKLFYIILTLTIIYYILISFKPPNQ</sequence>
<keyword evidence="1" id="KW-0812">Transmembrane</keyword>
<organism evidence="2">
    <name type="scientific">viral metagenome</name>
    <dbReference type="NCBI Taxonomy" id="1070528"/>
    <lineage>
        <taxon>unclassified sequences</taxon>
        <taxon>metagenomes</taxon>
        <taxon>organismal metagenomes</taxon>
    </lineage>
</organism>
<reference evidence="2" key="1">
    <citation type="journal article" date="2020" name="Nature">
        <title>Giant virus diversity and host interactions through global metagenomics.</title>
        <authorList>
            <person name="Schulz F."/>
            <person name="Roux S."/>
            <person name="Paez-Espino D."/>
            <person name="Jungbluth S."/>
            <person name="Walsh D.A."/>
            <person name="Denef V.J."/>
            <person name="McMahon K.D."/>
            <person name="Konstantinidis K.T."/>
            <person name="Eloe-Fadrosh E.A."/>
            <person name="Kyrpides N.C."/>
            <person name="Woyke T."/>
        </authorList>
    </citation>
    <scope>NUCLEOTIDE SEQUENCE</scope>
    <source>
        <strain evidence="2">GVMAG-M-3300000115-19</strain>
    </source>
</reference>
<keyword evidence="1" id="KW-1133">Transmembrane helix</keyword>
<accession>A0A6C0EF94</accession>
<protein>
    <recommendedName>
        <fullName evidence="3">t-SNARE coiled-coil homology domain-containing protein</fullName>
    </recommendedName>
</protein>
<proteinExistence type="predicted"/>
<evidence type="ECO:0000313" key="2">
    <source>
        <dbReference type="EMBL" id="QHT27846.1"/>
    </source>
</evidence>
<evidence type="ECO:0000256" key="1">
    <source>
        <dbReference type="SAM" id="Phobius"/>
    </source>
</evidence>
<dbReference type="AlphaFoldDB" id="A0A6C0EF94"/>
<name>A0A6C0EF94_9ZZZZ</name>
<evidence type="ECO:0008006" key="3">
    <source>
        <dbReference type="Google" id="ProtNLM"/>
    </source>
</evidence>